<dbReference type="Proteomes" id="UP001295444">
    <property type="component" value="Chromosome 01"/>
</dbReference>
<evidence type="ECO:0000313" key="1">
    <source>
        <dbReference type="EMBL" id="CAH2219606.1"/>
    </source>
</evidence>
<protein>
    <submittedName>
        <fullName evidence="1">Uncharacterized protein</fullName>
    </submittedName>
</protein>
<accession>A0AAD1VKI8</accession>
<dbReference type="EMBL" id="OW240912">
    <property type="protein sequence ID" value="CAH2219606.1"/>
    <property type="molecule type" value="Genomic_DNA"/>
</dbReference>
<proteinExistence type="predicted"/>
<gene>
    <name evidence="1" type="ORF">PECUL_23A014455</name>
</gene>
<reference evidence="1" key="1">
    <citation type="submission" date="2022-03" db="EMBL/GenBank/DDBJ databases">
        <authorList>
            <person name="Alioto T."/>
            <person name="Alioto T."/>
            <person name="Gomez Garrido J."/>
        </authorList>
    </citation>
    <scope>NUCLEOTIDE SEQUENCE</scope>
</reference>
<organism evidence="1 2">
    <name type="scientific">Pelobates cultripes</name>
    <name type="common">Western spadefoot toad</name>
    <dbReference type="NCBI Taxonomy" id="61616"/>
    <lineage>
        <taxon>Eukaryota</taxon>
        <taxon>Metazoa</taxon>
        <taxon>Chordata</taxon>
        <taxon>Craniata</taxon>
        <taxon>Vertebrata</taxon>
        <taxon>Euteleostomi</taxon>
        <taxon>Amphibia</taxon>
        <taxon>Batrachia</taxon>
        <taxon>Anura</taxon>
        <taxon>Pelobatoidea</taxon>
        <taxon>Pelobatidae</taxon>
        <taxon>Pelobates</taxon>
    </lineage>
</organism>
<sequence>MKWRERGELGADNVKCLFEFEQDCGNELFGTFFANKRGLVEKGTRRNWPKHGVLHGGCSDFSDDLSGEEYLPAPIPRRPTQSSETDVDSAPVTTAVLKRLLTDLQNNILQDVTSLWGDLKGLTGHISTLESASTTNSQDIGDLHKAVNDLKFKQQKLDQRLADQEDTKRQNNLKVRGIAETITEAELPQVITHLLTNILAPTQAKHIILDNLFRIPKSANLSYKRRDSHLLQKPR</sequence>
<keyword evidence="2" id="KW-1185">Reference proteome</keyword>
<name>A0AAD1VKI8_PELCU</name>
<evidence type="ECO:0000313" key="2">
    <source>
        <dbReference type="Proteomes" id="UP001295444"/>
    </source>
</evidence>
<dbReference type="AlphaFoldDB" id="A0AAD1VKI8"/>